<proteinExistence type="predicted"/>
<evidence type="ECO:0000313" key="2">
    <source>
        <dbReference type="Proteomes" id="UP001207626"/>
    </source>
</evidence>
<sequence length="96" mass="10983">MATALCYRLQEMDGSSALYAYGQTLGDMDGLFEVDFEQHHAMLARGESPAIEDAVYLIQKCPHDENFFAGMRVFFHIYKHYLEHGTYVIEEGIRTA</sequence>
<accession>A0ABT4DMS2</accession>
<reference evidence="1 2" key="1">
    <citation type="submission" date="2022-05" db="EMBL/GenBank/DDBJ databases">
        <title>Genome Sequencing of Bee-Associated Microbes.</title>
        <authorList>
            <person name="Dunlap C."/>
        </authorList>
    </citation>
    <scope>NUCLEOTIDE SEQUENCE [LARGE SCALE GENOMIC DNA]</scope>
    <source>
        <strain evidence="1 2">NRRL NRS-1438</strain>
    </source>
</reference>
<gene>
    <name evidence="1" type="ORF">M5X09_03100</name>
</gene>
<name>A0ABT4DMS2_9BACL</name>
<evidence type="ECO:0000313" key="1">
    <source>
        <dbReference type="EMBL" id="MCY9518663.1"/>
    </source>
</evidence>
<protein>
    <submittedName>
        <fullName evidence="1">Uncharacterized protein</fullName>
    </submittedName>
</protein>
<dbReference type="EMBL" id="JAMDLW010000002">
    <property type="protein sequence ID" value="MCY9518663.1"/>
    <property type="molecule type" value="Genomic_DNA"/>
</dbReference>
<dbReference type="Proteomes" id="UP001207626">
    <property type="component" value="Unassembled WGS sequence"/>
</dbReference>
<keyword evidence="2" id="KW-1185">Reference proteome</keyword>
<dbReference type="RefSeq" id="WP_087433618.1">
    <property type="nucleotide sequence ID" value="NZ_JAMDLV010000020.1"/>
</dbReference>
<comment type="caution">
    <text evidence="1">The sequence shown here is derived from an EMBL/GenBank/DDBJ whole genome shotgun (WGS) entry which is preliminary data.</text>
</comment>
<organism evidence="1 2">
    <name type="scientific">Paenibacillus apiarius</name>
    <dbReference type="NCBI Taxonomy" id="46240"/>
    <lineage>
        <taxon>Bacteria</taxon>
        <taxon>Bacillati</taxon>
        <taxon>Bacillota</taxon>
        <taxon>Bacilli</taxon>
        <taxon>Bacillales</taxon>
        <taxon>Paenibacillaceae</taxon>
        <taxon>Paenibacillus</taxon>
    </lineage>
</organism>